<evidence type="ECO:0000259" key="7">
    <source>
        <dbReference type="Pfam" id="PF13193"/>
    </source>
</evidence>
<dbReference type="Proteomes" id="UP001156627">
    <property type="component" value="Unassembled WGS sequence"/>
</dbReference>
<dbReference type="CDD" id="cd12114">
    <property type="entry name" value="A_NRPS_TlmIV_like"/>
    <property type="match status" value="1"/>
</dbReference>
<dbReference type="InterPro" id="IPR020051">
    <property type="entry name" value="SagB-type_dehydrogenase"/>
</dbReference>
<dbReference type="SUPFAM" id="SSF56801">
    <property type="entry name" value="Acetyl-CoA synthetase-like"/>
    <property type="match status" value="1"/>
</dbReference>
<dbReference type="Pfam" id="PF13193">
    <property type="entry name" value="AMP-binding_C"/>
    <property type="match status" value="1"/>
</dbReference>
<dbReference type="Gene3D" id="3.40.50.980">
    <property type="match status" value="2"/>
</dbReference>
<dbReference type="InterPro" id="IPR000415">
    <property type="entry name" value="Nitroreductase-like"/>
</dbReference>
<feature type="domain" description="Condensation" evidence="5">
    <location>
        <begin position="54"/>
        <end position="483"/>
    </location>
</feature>
<dbReference type="PROSITE" id="PS00455">
    <property type="entry name" value="AMP_BINDING"/>
    <property type="match status" value="1"/>
</dbReference>
<dbReference type="Gene3D" id="3.30.559.30">
    <property type="entry name" value="Nonribosomal peptide synthetase, condensation domain"/>
    <property type="match status" value="1"/>
</dbReference>
<dbReference type="InterPro" id="IPR010071">
    <property type="entry name" value="AA_adenyl_dom"/>
</dbReference>
<feature type="domain" description="Nitroreductase" evidence="6">
    <location>
        <begin position="1143"/>
        <end position="1317"/>
    </location>
</feature>
<dbReference type="InterPro" id="IPR036736">
    <property type="entry name" value="ACP-like_sf"/>
</dbReference>
<evidence type="ECO:0000259" key="4">
    <source>
        <dbReference type="Pfam" id="PF00501"/>
    </source>
</evidence>
<reference evidence="9" key="1">
    <citation type="journal article" date="2019" name="Int. J. Syst. Evol. Microbiol.">
        <title>The Global Catalogue of Microorganisms (GCM) 10K type strain sequencing project: providing services to taxonomists for standard genome sequencing and annotation.</title>
        <authorList>
            <consortium name="The Broad Institute Genomics Platform"/>
            <consortium name="The Broad Institute Genome Sequencing Center for Infectious Disease"/>
            <person name="Wu L."/>
            <person name="Ma J."/>
        </authorList>
    </citation>
    <scope>NUCLEOTIDE SEQUENCE [LARGE SCALE GENOMIC DNA]</scope>
    <source>
        <strain evidence="9">NBRC 111981</strain>
    </source>
</reference>
<dbReference type="InterPro" id="IPR045851">
    <property type="entry name" value="AMP-bd_C_sf"/>
</dbReference>
<dbReference type="InterPro" id="IPR023213">
    <property type="entry name" value="CAT-like_dom_sf"/>
</dbReference>
<dbReference type="NCBIfam" id="TIGR03605">
    <property type="entry name" value="antibiot_sagB"/>
    <property type="match status" value="1"/>
</dbReference>
<evidence type="ECO:0000259" key="6">
    <source>
        <dbReference type="Pfam" id="PF00881"/>
    </source>
</evidence>
<sequence length="1377" mass="152314">MTEQRGIPKTSAGKRSLLEQRLSEGIAALVKSASGSTPAPAGPVHDPDLFQPFPLTDTQEAYWVGRQAAFELGGTSLHSYRESELEDLDLSRLNDAWMQLVQRHAALRTVVTESGTQRIVEDVPAYHIALTDLREQKPADAEQQLLAVRHDMSHRLYPLDTWPHWEIRATRLDERRTRLHISFDGILIDDRSYQILIREWFKLYLYPGTSLPPLGFSFREYVLAERAQRESESYRLALEYWRERITRLAAAPELPMPKGLKATTGVRFTRYQDRLDPDSWERLKQLCLAHKITTAGLLLSCFMEVLRRWSKSPQLTVSVPTLNRPPLHPDIHDIVGDFSSFILIGNDGATSGTFLARIRTIQQHLWEGLNHSQVSGVRILRELMMHRKTTAAVQMPVVFTMASNLRDSQGTPATGKNESAGVLYGITQTPQVYLDHQAAEMQQALNFNWDVIDELFPPGLMQTLFSAYGTLLRNLAIDPALLEASHPVGLPDEQRLERERANATDTPVIDGRLNDFGGGAVPAAPAVIDDERTLSHGELESLSDQLALRLQHEQVRPNELVAILADKGWRQVVAAHAVLKAGAAYLPVAMDLPADYRQQLLEQAAVRLVLTQAGHDPGVDAERRSYLLVDAPRMSVDAMPPSTPSANDLAYVIFTSGSTGAPKGVMITHQSAVNTVHDINTRFKLGADDRVLGISALNFDLSVYDIFGTRAVGACLVLPSGRKTRDPAYLLNLMHEQGVTVWNSVPALMEMVVQYAQDTGARLPSTLRLVMLSGDWIPVSLPERIRALCGHAQIISLGGATEAAIWSIAYPIEQVDDRWVSIPYGTPLANQRFHVLDAQDQDCPTWVAGRLCIEGTGVAAGYWRDPAQTERRFRHRAGSGVRLYDTGDWGRYLPGGLIEFLGREDRQVKINGYRIELDEIESALSRHPATERAIVLKNAAGQLHAFVVPRNDAALAAEDLKAFLAACLPAYMVPAQIQPLDALPLTGNGKVDQVALLGMLATEQGRTSESPARSARAERLLDDVRQVLKIDTLDTRKSLIELGASSLEIVRIGNLARSYAPARLRVEDYFAAPSLDTLLTAFVDEPRVQTPDRPSRQTLAMTRASLEPALSIAPGGAHRLPTGAAVQLLRGPESENEAALRERRRSHRRYALQPIPFRLFGEWLQSLASFAEHGRPRYRYASAGGLYPVQAYLYVKPGRIHGLLGGHYYYHPEQHRLFELGDGVAWDRQVYGEQNRVIFDHAALCVLLVCPVDLVETHYGEWGYDLAMFEAGSIAQVLRDAAAPLGLGICSIGTLDFARVRQVLGLDDRHLLLHSFVGGAIDPHADQTMPESGSRSDFERAAQLLQRIAALGDTDAEYLSQASSAPASSPSPRKGSA</sequence>
<dbReference type="InterPro" id="IPR000873">
    <property type="entry name" value="AMP-dep_synth/lig_dom"/>
</dbReference>
<dbReference type="PROSITE" id="PS00012">
    <property type="entry name" value="PHOSPHOPANTETHEINE"/>
    <property type="match status" value="1"/>
</dbReference>
<dbReference type="PANTHER" id="PTHR45527">
    <property type="entry name" value="NONRIBOSOMAL PEPTIDE SYNTHETASE"/>
    <property type="match status" value="1"/>
</dbReference>
<evidence type="ECO:0008006" key="10">
    <source>
        <dbReference type="Google" id="ProtNLM"/>
    </source>
</evidence>
<dbReference type="InterPro" id="IPR029479">
    <property type="entry name" value="Nitroreductase"/>
</dbReference>
<dbReference type="Gene3D" id="3.30.559.10">
    <property type="entry name" value="Chloramphenicol acetyltransferase-like domain"/>
    <property type="match status" value="1"/>
</dbReference>
<evidence type="ECO:0000313" key="8">
    <source>
        <dbReference type="EMBL" id="GLQ87907.1"/>
    </source>
</evidence>
<keyword evidence="3" id="KW-0436">Ligase</keyword>
<dbReference type="InterPro" id="IPR001242">
    <property type="entry name" value="Condensation_dom"/>
</dbReference>
<dbReference type="PANTHER" id="PTHR45527:SF10">
    <property type="entry name" value="PYOCHELIN SYNTHASE PCHF"/>
    <property type="match status" value="1"/>
</dbReference>
<dbReference type="InterPro" id="IPR006162">
    <property type="entry name" value="Ppantetheine_attach_site"/>
</dbReference>
<dbReference type="NCBIfam" id="TIGR01733">
    <property type="entry name" value="AA-adenyl-dom"/>
    <property type="match status" value="1"/>
</dbReference>
<name>A0ABQ5X8E8_9GAMM</name>
<dbReference type="CDD" id="cd02142">
    <property type="entry name" value="McbC_SagB-like_oxidoreductase"/>
    <property type="match status" value="1"/>
</dbReference>
<comment type="caution">
    <text evidence="8">The sequence shown here is derived from an EMBL/GenBank/DDBJ whole genome shotgun (WGS) entry which is preliminary data.</text>
</comment>
<evidence type="ECO:0000256" key="3">
    <source>
        <dbReference type="ARBA" id="ARBA00022598"/>
    </source>
</evidence>
<dbReference type="RefSeq" id="WP_284331354.1">
    <property type="nucleotide sequence ID" value="NZ_BSOA01000013.1"/>
</dbReference>
<protein>
    <recommendedName>
        <fullName evidence="10">Amino acid adenylation domain-containing protein</fullName>
    </recommendedName>
</protein>
<dbReference type="Gene3D" id="2.30.38.10">
    <property type="entry name" value="Luciferase, Domain 3"/>
    <property type="match status" value="1"/>
</dbReference>
<evidence type="ECO:0000256" key="1">
    <source>
        <dbReference type="ARBA" id="ARBA00001957"/>
    </source>
</evidence>
<comment type="pathway">
    <text evidence="2">Siderophore biosynthesis.</text>
</comment>
<dbReference type="Pfam" id="PF00668">
    <property type="entry name" value="Condensation"/>
    <property type="match status" value="1"/>
</dbReference>
<comment type="cofactor">
    <cofactor evidence="1">
        <name>pantetheine 4'-phosphate</name>
        <dbReference type="ChEBI" id="CHEBI:47942"/>
    </cofactor>
</comment>
<evidence type="ECO:0000313" key="9">
    <source>
        <dbReference type="Proteomes" id="UP001156627"/>
    </source>
</evidence>
<dbReference type="InterPro" id="IPR025110">
    <property type="entry name" value="AMP-bd_C"/>
</dbReference>
<proteinExistence type="predicted"/>
<dbReference type="SUPFAM" id="SSF52777">
    <property type="entry name" value="CoA-dependent acyltransferases"/>
    <property type="match status" value="2"/>
</dbReference>
<accession>A0ABQ5X8E8</accession>
<feature type="domain" description="AMP-dependent synthetase/ligase" evidence="4">
    <location>
        <begin position="522"/>
        <end position="863"/>
    </location>
</feature>
<organism evidence="8 9">
    <name type="scientific">Dyella flagellata</name>
    <dbReference type="NCBI Taxonomy" id="1867833"/>
    <lineage>
        <taxon>Bacteria</taxon>
        <taxon>Pseudomonadati</taxon>
        <taxon>Pseudomonadota</taxon>
        <taxon>Gammaproteobacteria</taxon>
        <taxon>Lysobacterales</taxon>
        <taxon>Rhodanobacteraceae</taxon>
        <taxon>Dyella</taxon>
    </lineage>
</organism>
<dbReference type="Gene3D" id="1.10.1200.10">
    <property type="entry name" value="ACP-like"/>
    <property type="match status" value="1"/>
</dbReference>
<dbReference type="SUPFAM" id="SSF47336">
    <property type="entry name" value="ACP-like"/>
    <property type="match status" value="1"/>
</dbReference>
<dbReference type="Pfam" id="PF00501">
    <property type="entry name" value="AMP-binding"/>
    <property type="match status" value="1"/>
</dbReference>
<evidence type="ECO:0000256" key="2">
    <source>
        <dbReference type="ARBA" id="ARBA00004924"/>
    </source>
</evidence>
<dbReference type="InterPro" id="IPR020845">
    <property type="entry name" value="AMP-binding_CS"/>
</dbReference>
<dbReference type="SUPFAM" id="SSF55469">
    <property type="entry name" value="FMN-dependent nitroreductase-like"/>
    <property type="match status" value="1"/>
</dbReference>
<dbReference type="Pfam" id="PF00881">
    <property type="entry name" value="Nitroreductase"/>
    <property type="match status" value="1"/>
</dbReference>
<dbReference type="Gene3D" id="3.30.300.30">
    <property type="match status" value="1"/>
</dbReference>
<evidence type="ECO:0000259" key="5">
    <source>
        <dbReference type="Pfam" id="PF00668"/>
    </source>
</evidence>
<dbReference type="Gene3D" id="3.40.109.10">
    <property type="entry name" value="NADH Oxidase"/>
    <property type="match status" value="1"/>
</dbReference>
<feature type="domain" description="AMP-binding enzyme C-terminal" evidence="7">
    <location>
        <begin position="919"/>
        <end position="990"/>
    </location>
</feature>
<dbReference type="CDD" id="cd19535">
    <property type="entry name" value="Cyc_NRPS"/>
    <property type="match status" value="1"/>
</dbReference>
<dbReference type="EMBL" id="BSOA01000013">
    <property type="protein sequence ID" value="GLQ87907.1"/>
    <property type="molecule type" value="Genomic_DNA"/>
</dbReference>
<gene>
    <name evidence="8" type="ORF">GCM10007898_14750</name>
</gene>
<dbReference type="InterPro" id="IPR057737">
    <property type="entry name" value="Condensation_MtbB-like"/>
</dbReference>
<keyword evidence="9" id="KW-1185">Reference proteome</keyword>